<organism evidence="2 3">
    <name type="scientific">Litomosoides sigmodontis</name>
    <name type="common">Filarial nematode worm</name>
    <dbReference type="NCBI Taxonomy" id="42156"/>
    <lineage>
        <taxon>Eukaryota</taxon>
        <taxon>Metazoa</taxon>
        <taxon>Ecdysozoa</taxon>
        <taxon>Nematoda</taxon>
        <taxon>Chromadorea</taxon>
        <taxon>Rhabditida</taxon>
        <taxon>Spirurina</taxon>
        <taxon>Spiruromorpha</taxon>
        <taxon>Filarioidea</taxon>
        <taxon>Onchocercidae</taxon>
        <taxon>Litomosoides</taxon>
    </lineage>
</organism>
<evidence type="ECO:0000313" key="2">
    <source>
        <dbReference type="EMBL" id="VDK85359.1"/>
    </source>
</evidence>
<keyword evidence="3" id="KW-1185">Reference proteome</keyword>
<evidence type="ECO:0000256" key="1">
    <source>
        <dbReference type="SAM" id="MobiDB-lite"/>
    </source>
</evidence>
<protein>
    <submittedName>
        <fullName evidence="2">Uncharacterized protein</fullName>
    </submittedName>
</protein>
<feature type="region of interest" description="Disordered" evidence="1">
    <location>
        <begin position="1"/>
        <end position="45"/>
    </location>
</feature>
<dbReference type="OrthoDB" id="5869141at2759"/>
<accession>A0A3P6TPP7</accession>
<dbReference type="Proteomes" id="UP000277928">
    <property type="component" value="Unassembled WGS sequence"/>
</dbReference>
<sequence length="170" mass="19328">MDQQHPLKPRESGANEGNNRKRNRPEPLRNLSDNANDEYKPFDNGYNSPLSSPIIKEKIESVLHFASAPLVENDTAELLLYETWQTPTRTTPPENLFSVEDIQQRERELYNPRNHLLQNLVDLVETAVPSTIGPKISLVGENTVSETDLIELFEHQMGLQRSVTLIDANL</sequence>
<evidence type="ECO:0000313" key="3">
    <source>
        <dbReference type="Proteomes" id="UP000277928"/>
    </source>
</evidence>
<dbReference type="EMBL" id="UYRX01000688">
    <property type="protein sequence ID" value="VDK85359.1"/>
    <property type="molecule type" value="Genomic_DNA"/>
</dbReference>
<proteinExistence type="predicted"/>
<reference evidence="2 3" key="1">
    <citation type="submission" date="2018-08" db="EMBL/GenBank/DDBJ databases">
        <authorList>
            <person name="Laetsch R D."/>
            <person name="Stevens L."/>
            <person name="Kumar S."/>
            <person name="Blaxter L. M."/>
        </authorList>
    </citation>
    <scope>NUCLEOTIDE SEQUENCE [LARGE SCALE GENOMIC DNA]</scope>
</reference>
<gene>
    <name evidence="2" type="ORF">NLS_LOCUS7089</name>
</gene>
<name>A0A3P6TPP7_LITSI</name>
<dbReference type="AlphaFoldDB" id="A0A3P6TPP7"/>